<name>A0ABV4XJA2_9CYAN</name>
<protein>
    <submittedName>
        <fullName evidence="3">Uncharacterized protein</fullName>
    </submittedName>
</protein>
<feature type="compositionally biased region" description="Polar residues" evidence="1">
    <location>
        <begin position="12"/>
        <end position="25"/>
    </location>
</feature>
<dbReference type="RefSeq" id="WP_413261312.1">
    <property type="nucleotide sequence ID" value="NZ_JBHFNR010000015.1"/>
</dbReference>
<feature type="region of interest" description="Disordered" evidence="1">
    <location>
        <begin position="1"/>
        <end position="25"/>
    </location>
</feature>
<feature type="transmembrane region" description="Helical" evidence="2">
    <location>
        <begin position="36"/>
        <end position="56"/>
    </location>
</feature>
<dbReference type="EMBL" id="JBHFNR010000015">
    <property type="protein sequence ID" value="MFB2891635.1"/>
    <property type="molecule type" value="Genomic_DNA"/>
</dbReference>
<reference evidence="3 4" key="1">
    <citation type="submission" date="2024-09" db="EMBL/GenBank/DDBJ databases">
        <title>Floridaenema gen nov. (Aerosakkonemataceae, Aerosakkonematales ord. nov., Cyanobacteria) from benthic tropical and subtropical fresh waters, with the description of four new species.</title>
        <authorList>
            <person name="Moretto J.A."/>
            <person name="Berthold D.E."/>
            <person name="Lefler F.W."/>
            <person name="Huang I.-S."/>
            <person name="Laughinghouse H. IV."/>
        </authorList>
    </citation>
    <scope>NUCLEOTIDE SEQUENCE [LARGE SCALE GENOMIC DNA]</scope>
    <source>
        <strain evidence="3 4">BLCC-F50</strain>
    </source>
</reference>
<keyword evidence="4" id="KW-1185">Reference proteome</keyword>
<keyword evidence="2" id="KW-0812">Transmembrane</keyword>
<evidence type="ECO:0000256" key="1">
    <source>
        <dbReference type="SAM" id="MobiDB-lite"/>
    </source>
</evidence>
<feature type="compositionally biased region" description="Low complexity" evidence="1">
    <location>
        <begin position="1"/>
        <end position="11"/>
    </location>
</feature>
<gene>
    <name evidence="3" type="ORF">ACE1CI_01700</name>
</gene>
<organism evidence="3 4">
    <name type="scientific">Floridaenema flaviceps BLCC-F50</name>
    <dbReference type="NCBI Taxonomy" id="3153642"/>
    <lineage>
        <taxon>Bacteria</taxon>
        <taxon>Bacillati</taxon>
        <taxon>Cyanobacteriota</taxon>
        <taxon>Cyanophyceae</taxon>
        <taxon>Oscillatoriophycideae</taxon>
        <taxon>Aerosakkonematales</taxon>
        <taxon>Aerosakkonemataceae</taxon>
        <taxon>Floridanema</taxon>
        <taxon>Floridanema flaviceps</taxon>
    </lineage>
</organism>
<proteinExistence type="predicted"/>
<sequence>MNRSYRSRYNSPSVSDRTMSPTPSTEISQHWWKSPIFLGSIFLGVSVVGAILFIEFTTQRVIHIRADDSSDSAERYAEQRQQHCQASIQHYKPGDVAITIPFADRPVTTKNISISNSLSLVGQCKDTQRPIKSKQLGTSLVLLLERIQGVVQKQRSRHNLNPIVVTITIQDAEPGQNQPKLDWNRVKELVHSITADKGAVAFMVEDEELQNQLENQLTSEGDVQVCSFKNVSDCVNWGFETGRNLGNHRQVSK</sequence>
<evidence type="ECO:0000313" key="3">
    <source>
        <dbReference type="EMBL" id="MFB2891635.1"/>
    </source>
</evidence>
<dbReference type="Proteomes" id="UP001576784">
    <property type="component" value="Unassembled WGS sequence"/>
</dbReference>
<keyword evidence="2" id="KW-1133">Transmembrane helix</keyword>
<keyword evidence="2" id="KW-0472">Membrane</keyword>
<evidence type="ECO:0000256" key="2">
    <source>
        <dbReference type="SAM" id="Phobius"/>
    </source>
</evidence>
<comment type="caution">
    <text evidence="3">The sequence shown here is derived from an EMBL/GenBank/DDBJ whole genome shotgun (WGS) entry which is preliminary data.</text>
</comment>
<accession>A0ABV4XJA2</accession>
<evidence type="ECO:0000313" key="4">
    <source>
        <dbReference type="Proteomes" id="UP001576784"/>
    </source>
</evidence>